<dbReference type="Gene3D" id="1.20.120.520">
    <property type="entry name" value="nmb1532 protein domain like"/>
    <property type="match status" value="1"/>
</dbReference>
<dbReference type="PANTHER" id="PTHR38048">
    <property type="entry name" value="EXPRESSED PROTEIN"/>
    <property type="match status" value="1"/>
</dbReference>
<gene>
    <name evidence="2" type="ORF">HNR14_003091</name>
</gene>
<organism evidence="2 3">
    <name type="scientific">Leifsonia naganoensis</name>
    <dbReference type="NCBI Taxonomy" id="150025"/>
    <lineage>
        <taxon>Bacteria</taxon>
        <taxon>Bacillati</taxon>
        <taxon>Actinomycetota</taxon>
        <taxon>Actinomycetes</taxon>
        <taxon>Micrococcales</taxon>
        <taxon>Microbacteriaceae</taxon>
        <taxon>Leifsonia</taxon>
    </lineage>
</organism>
<dbReference type="InterPro" id="IPR053206">
    <property type="entry name" value="Dimeric_xanthone_biosynth"/>
</dbReference>
<dbReference type="AlphaFoldDB" id="A0A853DXP8"/>
<name>A0A853DXP8_9MICO</name>
<dbReference type="Proteomes" id="UP000521075">
    <property type="component" value="Unassembled WGS sequence"/>
</dbReference>
<evidence type="ECO:0000313" key="2">
    <source>
        <dbReference type="EMBL" id="NYK11210.1"/>
    </source>
</evidence>
<reference evidence="2 3" key="1">
    <citation type="submission" date="2020-07" db="EMBL/GenBank/DDBJ databases">
        <title>Sequencing the genomes of 1000 actinobacteria strains.</title>
        <authorList>
            <person name="Klenk H.-P."/>
        </authorList>
    </citation>
    <scope>NUCLEOTIDE SEQUENCE [LARGE SCALE GENOMIC DNA]</scope>
    <source>
        <strain evidence="2 3">DSM 15166</strain>
    </source>
</reference>
<sequence length="162" mass="17415">MAATGAETGGETARLVAWSDELRSVHTRLRNALRVVQDALAAGEPAQAASRDLLLFCHGFCTALTGHHEGEDRDLFPAIAAARPELRDTLAQLTRDHTMIAQLIGDLESAVASAAAPEELERHVTGIAAIMENHFRYEERQLLTVLETLALDADPASVLGPL</sequence>
<dbReference type="InterPro" id="IPR012312">
    <property type="entry name" value="Hemerythrin-like"/>
</dbReference>
<accession>A0A853DXP8</accession>
<dbReference type="RefSeq" id="WP_179701749.1">
    <property type="nucleotide sequence ID" value="NZ_BAAAHA010000001.1"/>
</dbReference>
<dbReference type="PANTHER" id="PTHR38048:SF2">
    <property type="entry name" value="HEMERYTHRIN-LIKE DOMAIN-CONTAINING PROTEIN"/>
    <property type="match status" value="1"/>
</dbReference>
<feature type="domain" description="Hemerythrin-like" evidence="1">
    <location>
        <begin position="20"/>
        <end position="144"/>
    </location>
</feature>
<dbReference type="CDD" id="cd12108">
    <property type="entry name" value="Hr-like"/>
    <property type="match status" value="1"/>
</dbReference>
<evidence type="ECO:0000313" key="3">
    <source>
        <dbReference type="Proteomes" id="UP000521075"/>
    </source>
</evidence>
<proteinExistence type="predicted"/>
<evidence type="ECO:0000259" key="1">
    <source>
        <dbReference type="Pfam" id="PF01814"/>
    </source>
</evidence>
<protein>
    <submittedName>
        <fullName evidence="2">Hemerythrin-like domain-containing protein</fullName>
    </submittedName>
</protein>
<keyword evidence="3" id="KW-1185">Reference proteome</keyword>
<dbReference type="EMBL" id="JACCHJ010000001">
    <property type="protein sequence ID" value="NYK11210.1"/>
    <property type="molecule type" value="Genomic_DNA"/>
</dbReference>
<comment type="caution">
    <text evidence="2">The sequence shown here is derived from an EMBL/GenBank/DDBJ whole genome shotgun (WGS) entry which is preliminary data.</text>
</comment>
<dbReference type="Pfam" id="PF01814">
    <property type="entry name" value="Hemerythrin"/>
    <property type="match status" value="1"/>
</dbReference>